<dbReference type="InterPro" id="IPR016161">
    <property type="entry name" value="Ald_DH/histidinol_DH"/>
</dbReference>
<dbReference type="Pfam" id="PF00171">
    <property type="entry name" value="Aldedh"/>
    <property type="match status" value="1"/>
</dbReference>
<feature type="domain" description="Aldehyde dehydrogenase" evidence="6">
    <location>
        <begin position="13"/>
        <end position="474"/>
    </location>
</feature>
<dbReference type="PROSITE" id="PS00687">
    <property type="entry name" value="ALDEHYDE_DEHYDR_GLU"/>
    <property type="match status" value="1"/>
</dbReference>
<dbReference type="FunFam" id="3.40.605.10:FF:000022">
    <property type="entry name" value="Aldehyde dehydrogenase A"/>
    <property type="match status" value="1"/>
</dbReference>
<gene>
    <name evidence="7" type="ORF">BME96_15035</name>
</gene>
<dbReference type="GO" id="GO:0044281">
    <property type="term" value="P:small molecule metabolic process"/>
    <property type="evidence" value="ECO:0007669"/>
    <property type="project" value="UniProtKB-ARBA"/>
</dbReference>
<dbReference type="GO" id="GO:0042802">
    <property type="term" value="F:identical protein binding"/>
    <property type="evidence" value="ECO:0007669"/>
    <property type="project" value="UniProtKB-ARBA"/>
</dbReference>
<accession>A0AAC9J1L3</accession>
<dbReference type="EMBL" id="CP017962">
    <property type="protein sequence ID" value="APC49427.1"/>
    <property type="molecule type" value="Genomic_DNA"/>
</dbReference>
<keyword evidence="3 5" id="KW-0560">Oxidoreductase</keyword>
<dbReference type="RefSeq" id="WP_071649473.1">
    <property type="nucleotide sequence ID" value="NZ_CP017962.1"/>
</dbReference>
<feature type="active site" evidence="4">
    <location>
        <position position="249"/>
    </location>
</feature>
<dbReference type="KEGG" id="vhl:BME96_15035"/>
<organism evidence="7 8">
    <name type="scientific">Virgibacillus halodenitrificans</name>
    <name type="common">Bacillus halodenitrificans</name>
    <dbReference type="NCBI Taxonomy" id="1482"/>
    <lineage>
        <taxon>Bacteria</taxon>
        <taxon>Bacillati</taxon>
        <taxon>Bacillota</taxon>
        <taxon>Bacilli</taxon>
        <taxon>Bacillales</taxon>
        <taxon>Bacillaceae</taxon>
        <taxon>Virgibacillus</taxon>
    </lineage>
</organism>
<dbReference type="PROSITE" id="PS00070">
    <property type="entry name" value="ALDEHYDE_DEHYDR_CYS"/>
    <property type="match status" value="1"/>
</dbReference>
<dbReference type="SUPFAM" id="SSF53720">
    <property type="entry name" value="ALDH-like"/>
    <property type="match status" value="1"/>
</dbReference>
<evidence type="ECO:0000313" key="7">
    <source>
        <dbReference type="EMBL" id="APC49427.1"/>
    </source>
</evidence>
<reference evidence="7 8" key="1">
    <citation type="submission" date="2016-11" db="EMBL/GenBank/DDBJ databases">
        <title>Complete genome sequencing of Virgibacillus halodenitrificans PDB-F2.</title>
        <authorList>
            <person name="Sun Z."/>
            <person name="Zhou Y."/>
            <person name="Li H."/>
        </authorList>
    </citation>
    <scope>NUCLEOTIDE SEQUENCE [LARGE SCALE GENOMIC DNA]</scope>
    <source>
        <strain evidence="7 8">PDB-F2</strain>
    </source>
</reference>
<dbReference type="FunFam" id="3.40.309.10:FF:000009">
    <property type="entry name" value="Aldehyde dehydrogenase A"/>
    <property type="match status" value="1"/>
</dbReference>
<proteinExistence type="inferred from homology"/>
<dbReference type="PANTHER" id="PTHR11699">
    <property type="entry name" value="ALDEHYDE DEHYDROGENASE-RELATED"/>
    <property type="match status" value="1"/>
</dbReference>
<comment type="similarity">
    <text evidence="2 5">Belongs to the aldehyde dehydrogenase family.</text>
</comment>
<dbReference type="Gene3D" id="3.40.605.10">
    <property type="entry name" value="Aldehyde Dehydrogenase, Chain A, domain 1"/>
    <property type="match status" value="1"/>
</dbReference>
<evidence type="ECO:0000256" key="4">
    <source>
        <dbReference type="PROSITE-ProRule" id="PRU10007"/>
    </source>
</evidence>
<dbReference type="GO" id="GO:0004030">
    <property type="term" value="F:aldehyde dehydrogenase [NAD(P)+] activity"/>
    <property type="evidence" value="ECO:0007669"/>
    <property type="project" value="UniProtKB-ARBA"/>
</dbReference>
<dbReference type="InterPro" id="IPR016163">
    <property type="entry name" value="Ald_DH_C"/>
</dbReference>
<evidence type="ECO:0000256" key="3">
    <source>
        <dbReference type="ARBA" id="ARBA00023002"/>
    </source>
</evidence>
<dbReference type="InterPro" id="IPR016162">
    <property type="entry name" value="Ald_DH_N"/>
</dbReference>
<evidence type="ECO:0000256" key="1">
    <source>
        <dbReference type="ARBA" id="ARBA00004921"/>
    </source>
</evidence>
<dbReference type="InterPro" id="IPR029510">
    <property type="entry name" value="Ald_DH_CS_GLU"/>
</dbReference>
<dbReference type="InterPro" id="IPR015590">
    <property type="entry name" value="Aldehyde_DH_dom"/>
</dbReference>
<evidence type="ECO:0000256" key="2">
    <source>
        <dbReference type="ARBA" id="ARBA00009986"/>
    </source>
</evidence>
<dbReference type="CDD" id="cd07088">
    <property type="entry name" value="ALDH_LactADH-AldA"/>
    <property type="match status" value="1"/>
</dbReference>
<dbReference type="GO" id="GO:0016052">
    <property type="term" value="P:carbohydrate catabolic process"/>
    <property type="evidence" value="ECO:0007669"/>
    <property type="project" value="UniProtKB-ARBA"/>
</dbReference>
<evidence type="ECO:0000259" key="6">
    <source>
        <dbReference type="Pfam" id="PF00171"/>
    </source>
</evidence>
<dbReference type="Proteomes" id="UP000182945">
    <property type="component" value="Chromosome"/>
</dbReference>
<evidence type="ECO:0000256" key="5">
    <source>
        <dbReference type="RuleBase" id="RU003345"/>
    </source>
</evidence>
<sequence>MKRHQLYINGEYTDSTGNDWLDIINPATEEMISQAQRGTNEDVDRAVQAAFEAQKSWELIPNIERGKIVRKLGEAIQEKRETFIELLQEEQGKDYELAQGEVDLAIDYFQYMSEWARRIEGEIVPSDRPNENIYIYKKPIGVIAGIVPWNFPVFILARKVATALVTGCTIVLKPSQKTPNTAMAFTEIVDDMDDIPKGVYNVVTGTGSEVGDALTRHEKIAMVSMTGSIPAGTKIMEAAAQNITKVNLELGGKAPAIVTKHADLEVTVDNIVTSRLANNGQACTNAERVYVHEDIADTFVSKLKESFESKKIGDPRENKDADVGPLISNERLEAVSSMVEQAKEDGAKVVTGGERAESEKGYFYKPTILTNVDHQSAIMQDEIFGPVIPIDTFKTLDEAIEKGNDTVYGLSSSVYTDDMNEAMRVINELKFGETYVNRENFEAVQGYHAGMRKSGLGGTDGKHGVEDFLVTQVVYMQYNKDKNE</sequence>
<dbReference type="GeneID" id="71515724"/>
<dbReference type="InterPro" id="IPR016160">
    <property type="entry name" value="Ald_DH_CS_CYS"/>
</dbReference>
<protein>
    <submittedName>
        <fullName evidence="7">Aldehyde dehydrogenase</fullName>
    </submittedName>
</protein>
<dbReference type="AlphaFoldDB" id="A0AAC9J1L3"/>
<dbReference type="Gene3D" id="3.40.309.10">
    <property type="entry name" value="Aldehyde Dehydrogenase, Chain A, domain 2"/>
    <property type="match status" value="1"/>
</dbReference>
<evidence type="ECO:0000313" key="8">
    <source>
        <dbReference type="Proteomes" id="UP000182945"/>
    </source>
</evidence>
<comment type="pathway">
    <text evidence="1">Carbohydrate degradation.</text>
</comment>
<dbReference type="NCBIfam" id="NF007497">
    <property type="entry name" value="PRK10090.1"/>
    <property type="match status" value="1"/>
</dbReference>
<name>A0AAC9J1L3_VIRHA</name>